<protein>
    <submittedName>
        <fullName evidence="2">Uncharacterized protein</fullName>
    </submittedName>
</protein>
<feature type="compositionally biased region" description="Basic and acidic residues" evidence="1">
    <location>
        <begin position="73"/>
        <end position="96"/>
    </location>
</feature>
<organism evidence="2 3">
    <name type="scientific">Symbiodinium pilosum</name>
    <name type="common">Dinoflagellate</name>
    <dbReference type="NCBI Taxonomy" id="2952"/>
    <lineage>
        <taxon>Eukaryota</taxon>
        <taxon>Sar</taxon>
        <taxon>Alveolata</taxon>
        <taxon>Dinophyceae</taxon>
        <taxon>Suessiales</taxon>
        <taxon>Symbiodiniaceae</taxon>
        <taxon>Symbiodinium</taxon>
    </lineage>
</organism>
<reference evidence="2" key="1">
    <citation type="submission" date="2021-02" db="EMBL/GenBank/DDBJ databases">
        <authorList>
            <person name="Dougan E. K."/>
            <person name="Rhodes N."/>
            <person name="Thang M."/>
            <person name="Chan C."/>
        </authorList>
    </citation>
    <scope>NUCLEOTIDE SEQUENCE</scope>
</reference>
<feature type="compositionally biased region" description="Low complexity" evidence="1">
    <location>
        <begin position="34"/>
        <end position="47"/>
    </location>
</feature>
<accession>A0A812VMA2</accession>
<comment type="caution">
    <text evidence="2">The sequence shown here is derived from an EMBL/GenBank/DDBJ whole genome shotgun (WGS) entry which is preliminary data.</text>
</comment>
<evidence type="ECO:0000256" key="1">
    <source>
        <dbReference type="SAM" id="MobiDB-lite"/>
    </source>
</evidence>
<proteinExistence type="predicted"/>
<keyword evidence="3" id="KW-1185">Reference proteome</keyword>
<feature type="compositionally biased region" description="Low complexity" evidence="1">
    <location>
        <begin position="59"/>
        <end position="68"/>
    </location>
</feature>
<name>A0A812VMA2_SYMPI</name>
<gene>
    <name evidence="2" type="ORF">SPIL2461_LOCUS17071</name>
</gene>
<feature type="region of interest" description="Disordered" evidence="1">
    <location>
        <begin position="1"/>
        <end position="96"/>
    </location>
</feature>
<evidence type="ECO:0000313" key="3">
    <source>
        <dbReference type="Proteomes" id="UP000649617"/>
    </source>
</evidence>
<sequence>ERGKQTCKNWGGKGTKAQQKPPLRRRNFNDEVTRSSTRSGSSNSPPRGQEKGGMGKGQGKAARAALRQLIEQQKQHEADHTNQVRQRREGRGSVRR</sequence>
<dbReference type="EMBL" id="CAJNIZ010042925">
    <property type="protein sequence ID" value="CAE7643540.1"/>
    <property type="molecule type" value="Genomic_DNA"/>
</dbReference>
<feature type="non-terminal residue" evidence="2">
    <location>
        <position position="1"/>
    </location>
</feature>
<evidence type="ECO:0000313" key="2">
    <source>
        <dbReference type="EMBL" id="CAE7643540.1"/>
    </source>
</evidence>
<dbReference type="AlphaFoldDB" id="A0A812VMA2"/>
<dbReference type="Proteomes" id="UP000649617">
    <property type="component" value="Unassembled WGS sequence"/>
</dbReference>